<protein>
    <submittedName>
        <fullName evidence="1">Uncharacterized protein</fullName>
    </submittedName>
</protein>
<proteinExistence type="predicted"/>
<gene>
    <name evidence="1" type="ORF">FB550_12190</name>
</gene>
<dbReference type="EMBL" id="VIVN01000021">
    <property type="protein sequence ID" value="TWD91648.1"/>
    <property type="molecule type" value="Genomic_DNA"/>
</dbReference>
<organism evidence="1 2">
    <name type="scientific">Neobacillus bataviensis</name>
    <dbReference type="NCBI Taxonomy" id="220685"/>
    <lineage>
        <taxon>Bacteria</taxon>
        <taxon>Bacillati</taxon>
        <taxon>Bacillota</taxon>
        <taxon>Bacilli</taxon>
        <taxon>Bacillales</taxon>
        <taxon>Bacillaceae</taxon>
        <taxon>Neobacillus</taxon>
    </lineage>
</organism>
<dbReference type="AlphaFoldDB" id="A0A561CL21"/>
<evidence type="ECO:0000313" key="2">
    <source>
        <dbReference type="Proteomes" id="UP000319671"/>
    </source>
</evidence>
<sequence length="116" mass="13386">MKRKTFISVFFAVILLGFSAYLDSPYSFLNKNYAYSNDQPAAAVPAALEPSTDVPDIEERLVKREKKNGYIFETYEEYEVYKDKDGLILKSEPTGQTDTLKYWDYSKSKGISKKDR</sequence>
<reference evidence="1 2" key="1">
    <citation type="submission" date="2019-06" db="EMBL/GenBank/DDBJ databases">
        <title>Sorghum-associated microbial communities from plants grown in Nebraska, USA.</title>
        <authorList>
            <person name="Schachtman D."/>
        </authorList>
    </citation>
    <scope>NUCLEOTIDE SEQUENCE [LARGE SCALE GENOMIC DNA]</scope>
    <source>
        <strain evidence="1 2">2482</strain>
    </source>
</reference>
<comment type="caution">
    <text evidence="1">The sequence shown here is derived from an EMBL/GenBank/DDBJ whole genome shotgun (WGS) entry which is preliminary data.</text>
</comment>
<accession>A0A561CL21</accession>
<keyword evidence="2" id="KW-1185">Reference proteome</keyword>
<dbReference type="Proteomes" id="UP000319671">
    <property type="component" value="Unassembled WGS sequence"/>
</dbReference>
<dbReference type="RefSeq" id="WP_144568208.1">
    <property type="nucleotide sequence ID" value="NZ_VIVN01000021.1"/>
</dbReference>
<name>A0A561CL21_9BACI</name>
<evidence type="ECO:0000313" key="1">
    <source>
        <dbReference type="EMBL" id="TWD91648.1"/>
    </source>
</evidence>